<evidence type="ECO:0000313" key="2">
    <source>
        <dbReference type="Proteomes" id="UP000729402"/>
    </source>
</evidence>
<gene>
    <name evidence="1" type="ORF">GUJ93_ZPchr0007g3294</name>
</gene>
<sequence>MPPTIGLLCHSSHQWPPELELASFPLLHPRHCVRTMQPHMVLPKPSFDRVSSSQVNEYIYGYTAPTCNSAKLRQQHGAIEVPPDLNHGRRHLE</sequence>
<dbReference type="Proteomes" id="UP000729402">
    <property type="component" value="Unassembled WGS sequence"/>
</dbReference>
<organism evidence="1 2">
    <name type="scientific">Zizania palustris</name>
    <name type="common">Northern wild rice</name>
    <dbReference type="NCBI Taxonomy" id="103762"/>
    <lineage>
        <taxon>Eukaryota</taxon>
        <taxon>Viridiplantae</taxon>
        <taxon>Streptophyta</taxon>
        <taxon>Embryophyta</taxon>
        <taxon>Tracheophyta</taxon>
        <taxon>Spermatophyta</taxon>
        <taxon>Magnoliopsida</taxon>
        <taxon>Liliopsida</taxon>
        <taxon>Poales</taxon>
        <taxon>Poaceae</taxon>
        <taxon>BOP clade</taxon>
        <taxon>Oryzoideae</taxon>
        <taxon>Oryzeae</taxon>
        <taxon>Zizaniinae</taxon>
        <taxon>Zizania</taxon>
    </lineage>
</organism>
<comment type="caution">
    <text evidence="1">The sequence shown here is derived from an EMBL/GenBank/DDBJ whole genome shotgun (WGS) entry which is preliminary data.</text>
</comment>
<reference evidence="1" key="2">
    <citation type="submission" date="2021-02" db="EMBL/GenBank/DDBJ databases">
        <authorList>
            <person name="Kimball J.A."/>
            <person name="Haas M.W."/>
            <person name="Macchietto M."/>
            <person name="Kono T."/>
            <person name="Duquette J."/>
            <person name="Shao M."/>
        </authorList>
    </citation>
    <scope>NUCLEOTIDE SEQUENCE</scope>
    <source>
        <tissue evidence="1">Fresh leaf tissue</tissue>
    </source>
</reference>
<dbReference type="AlphaFoldDB" id="A0A8J5SVR3"/>
<reference evidence="1" key="1">
    <citation type="journal article" date="2021" name="bioRxiv">
        <title>Whole Genome Assembly and Annotation of Northern Wild Rice, Zizania palustris L., Supports a Whole Genome Duplication in the Zizania Genus.</title>
        <authorList>
            <person name="Haas M."/>
            <person name="Kono T."/>
            <person name="Macchietto M."/>
            <person name="Millas R."/>
            <person name="McGilp L."/>
            <person name="Shao M."/>
            <person name="Duquette J."/>
            <person name="Hirsch C.N."/>
            <person name="Kimball J."/>
        </authorList>
    </citation>
    <scope>NUCLEOTIDE SEQUENCE</scope>
    <source>
        <tissue evidence="1">Fresh leaf tissue</tissue>
    </source>
</reference>
<keyword evidence="2" id="KW-1185">Reference proteome</keyword>
<accession>A0A8J5SVR3</accession>
<proteinExistence type="predicted"/>
<dbReference type="EMBL" id="JAAALK010000282">
    <property type="protein sequence ID" value="KAG8081403.1"/>
    <property type="molecule type" value="Genomic_DNA"/>
</dbReference>
<protein>
    <submittedName>
        <fullName evidence="1">Uncharacterized protein</fullName>
    </submittedName>
</protein>
<evidence type="ECO:0000313" key="1">
    <source>
        <dbReference type="EMBL" id="KAG8081403.1"/>
    </source>
</evidence>
<name>A0A8J5SVR3_ZIZPA</name>